<gene>
    <name evidence="1" type="ORF">BofuT4_P078770.1</name>
</gene>
<proteinExistence type="predicted"/>
<name>G2YL64_BOTF4</name>
<evidence type="ECO:0000313" key="2">
    <source>
        <dbReference type="Proteomes" id="UP000008177"/>
    </source>
</evidence>
<dbReference type="AlphaFoldDB" id="G2YL64"/>
<dbReference type="EMBL" id="FQ790342">
    <property type="protein sequence ID" value="CCD52362.1"/>
    <property type="molecule type" value="Genomic_DNA"/>
</dbReference>
<evidence type="ECO:0000313" key="1">
    <source>
        <dbReference type="EMBL" id="CCD52362.1"/>
    </source>
</evidence>
<dbReference type="HOGENOM" id="CLU_2096512_0_0_1"/>
<reference evidence="2" key="1">
    <citation type="journal article" date="2011" name="PLoS Genet.">
        <title>Genomic analysis of the necrotrophic fungal pathogens Sclerotinia sclerotiorum and Botrytis cinerea.</title>
        <authorList>
            <person name="Amselem J."/>
            <person name="Cuomo C.A."/>
            <person name="van Kan J.A."/>
            <person name="Viaud M."/>
            <person name="Benito E.P."/>
            <person name="Couloux A."/>
            <person name="Coutinho P.M."/>
            <person name="de Vries R.P."/>
            <person name="Dyer P.S."/>
            <person name="Fillinger S."/>
            <person name="Fournier E."/>
            <person name="Gout L."/>
            <person name="Hahn M."/>
            <person name="Kohn L."/>
            <person name="Lapalu N."/>
            <person name="Plummer K.M."/>
            <person name="Pradier J.M."/>
            <person name="Quevillon E."/>
            <person name="Sharon A."/>
            <person name="Simon A."/>
            <person name="ten Have A."/>
            <person name="Tudzynski B."/>
            <person name="Tudzynski P."/>
            <person name="Wincker P."/>
            <person name="Andrew M."/>
            <person name="Anthouard V."/>
            <person name="Beever R.E."/>
            <person name="Beffa R."/>
            <person name="Benoit I."/>
            <person name="Bouzid O."/>
            <person name="Brault B."/>
            <person name="Chen Z."/>
            <person name="Choquer M."/>
            <person name="Collemare J."/>
            <person name="Cotton P."/>
            <person name="Danchin E.G."/>
            <person name="Da Silva C."/>
            <person name="Gautier A."/>
            <person name="Giraud C."/>
            <person name="Giraud T."/>
            <person name="Gonzalez C."/>
            <person name="Grossetete S."/>
            <person name="Guldener U."/>
            <person name="Henrissat B."/>
            <person name="Howlett B.J."/>
            <person name="Kodira C."/>
            <person name="Kretschmer M."/>
            <person name="Lappartient A."/>
            <person name="Leroch M."/>
            <person name="Levis C."/>
            <person name="Mauceli E."/>
            <person name="Neuveglise C."/>
            <person name="Oeser B."/>
            <person name="Pearson M."/>
            <person name="Poulain J."/>
            <person name="Poussereau N."/>
            <person name="Quesneville H."/>
            <person name="Rascle C."/>
            <person name="Schumacher J."/>
            <person name="Segurens B."/>
            <person name="Sexton A."/>
            <person name="Silva E."/>
            <person name="Sirven C."/>
            <person name="Soanes D.M."/>
            <person name="Talbot N.J."/>
            <person name="Templeton M."/>
            <person name="Yandava C."/>
            <person name="Yarden O."/>
            <person name="Zeng Q."/>
            <person name="Rollins J.A."/>
            <person name="Lebrun M.H."/>
            <person name="Dickman M."/>
        </authorList>
    </citation>
    <scope>NUCLEOTIDE SEQUENCE [LARGE SCALE GENOMIC DNA]</scope>
    <source>
        <strain evidence="2">T4</strain>
    </source>
</reference>
<organism evidence="1 2">
    <name type="scientific">Botryotinia fuckeliana (strain T4)</name>
    <name type="common">Noble rot fungus</name>
    <name type="synonym">Botrytis cinerea</name>
    <dbReference type="NCBI Taxonomy" id="999810"/>
    <lineage>
        <taxon>Eukaryota</taxon>
        <taxon>Fungi</taxon>
        <taxon>Dikarya</taxon>
        <taxon>Ascomycota</taxon>
        <taxon>Pezizomycotina</taxon>
        <taxon>Leotiomycetes</taxon>
        <taxon>Helotiales</taxon>
        <taxon>Sclerotiniaceae</taxon>
        <taxon>Botrytis</taxon>
    </lineage>
</organism>
<sequence length="116" mass="13273">MYKISRYFDTSYAQYNTQVHEAYDVHFSPTLAQKWAGYLHQSPINPDGPGSALVSIPTESLGRSTYQSTSSLENSGEGSFEILWWRVEFAILYKSHPARPIKVPRFCFVLVRLKIP</sequence>
<accession>G2YL64</accession>
<protein>
    <submittedName>
        <fullName evidence="1">Uncharacterized protein</fullName>
    </submittedName>
</protein>
<dbReference type="Proteomes" id="UP000008177">
    <property type="component" value="Unplaced contigs"/>
</dbReference>
<dbReference type="InParanoid" id="G2YL64"/>